<name>A0A1J5P7P9_9ZZZZ</name>
<reference evidence="1" key="1">
    <citation type="submission" date="2016-10" db="EMBL/GenBank/DDBJ databases">
        <title>Sequence of Gallionella enrichment culture.</title>
        <authorList>
            <person name="Poehlein A."/>
            <person name="Muehling M."/>
            <person name="Daniel R."/>
        </authorList>
    </citation>
    <scope>NUCLEOTIDE SEQUENCE</scope>
</reference>
<evidence type="ECO:0000313" key="1">
    <source>
        <dbReference type="EMBL" id="OIQ66776.1"/>
    </source>
</evidence>
<sequence>MVVPKVLANRISALLTCGGEWECDALMFSALLACGDGWGCDALILSP</sequence>
<dbReference type="EMBL" id="MLJW01006370">
    <property type="protein sequence ID" value="OIQ66776.1"/>
    <property type="molecule type" value="Genomic_DNA"/>
</dbReference>
<proteinExistence type="predicted"/>
<protein>
    <submittedName>
        <fullName evidence="1">Uncharacterized protein</fullName>
    </submittedName>
</protein>
<accession>A0A1J5P7P9</accession>
<dbReference type="AlphaFoldDB" id="A0A1J5P7P9"/>
<comment type="caution">
    <text evidence="1">The sequence shown here is derived from an EMBL/GenBank/DDBJ whole genome shotgun (WGS) entry which is preliminary data.</text>
</comment>
<organism evidence="1">
    <name type="scientific">mine drainage metagenome</name>
    <dbReference type="NCBI Taxonomy" id="410659"/>
    <lineage>
        <taxon>unclassified sequences</taxon>
        <taxon>metagenomes</taxon>
        <taxon>ecological metagenomes</taxon>
    </lineage>
</organism>
<gene>
    <name evidence="1" type="ORF">GALL_516510</name>
</gene>